<gene>
    <name evidence="1" type="ORF">GE061_007530</name>
</gene>
<reference evidence="1" key="1">
    <citation type="journal article" date="2021" name="Mol. Ecol. Resour.">
        <title>Apolygus lucorum genome provides insights into omnivorousness and mesophyll feeding.</title>
        <authorList>
            <person name="Liu Y."/>
            <person name="Liu H."/>
            <person name="Wang H."/>
            <person name="Huang T."/>
            <person name="Liu B."/>
            <person name="Yang B."/>
            <person name="Yin L."/>
            <person name="Li B."/>
            <person name="Zhang Y."/>
            <person name="Zhang S."/>
            <person name="Jiang F."/>
            <person name="Zhang X."/>
            <person name="Ren Y."/>
            <person name="Wang B."/>
            <person name="Wang S."/>
            <person name="Lu Y."/>
            <person name="Wu K."/>
            <person name="Fan W."/>
            <person name="Wang G."/>
        </authorList>
    </citation>
    <scope>NUCLEOTIDE SEQUENCE</scope>
    <source>
        <strain evidence="1">12Hb</strain>
    </source>
</reference>
<accession>A0A6A4IZR4</accession>
<dbReference type="Proteomes" id="UP000466442">
    <property type="component" value="Unassembled WGS sequence"/>
</dbReference>
<dbReference type="EMBL" id="WIXP02000015">
    <property type="protein sequence ID" value="KAF6199504.1"/>
    <property type="molecule type" value="Genomic_DNA"/>
</dbReference>
<protein>
    <recommendedName>
        <fullName evidence="3">PiggyBac transposable element-derived protein domain-containing protein</fullName>
    </recommendedName>
</protein>
<comment type="caution">
    <text evidence="1">The sequence shown here is derived from an EMBL/GenBank/DDBJ whole genome shotgun (WGS) entry which is preliminary data.</text>
</comment>
<dbReference type="OrthoDB" id="8300647at2759"/>
<proteinExistence type="predicted"/>
<evidence type="ECO:0000313" key="2">
    <source>
        <dbReference type="Proteomes" id="UP000466442"/>
    </source>
</evidence>
<name>A0A6A4IZR4_APOLU</name>
<sequence length="102" mass="11464">MFLRPLITDEEDVDDNLMGDLDDDLNKDIAGTFEVSDSKDLKKKRRGSYDAAYDKKSNLSVVKWNDNSIVCVASNFDTVHPLSKTKRNAQKASRCPRKIAGI</sequence>
<keyword evidence="2" id="KW-1185">Reference proteome</keyword>
<evidence type="ECO:0000313" key="1">
    <source>
        <dbReference type="EMBL" id="KAF6199504.1"/>
    </source>
</evidence>
<dbReference type="AlphaFoldDB" id="A0A6A4IZR4"/>
<organism evidence="1 2">
    <name type="scientific">Apolygus lucorum</name>
    <name type="common">Small green plant bug</name>
    <name type="synonym">Lygocoris lucorum</name>
    <dbReference type="NCBI Taxonomy" id="248454"/>
    <lineage>
        <taxon>Eukaryota</taxon>
        <taxon>Metazoa</taxon>
        <taxon>Ecdysozoa</taxon>
        <taxon>Arthropoda</taxon>
        <taxon>Hexapoda</taxon>
        <taxon>Insecta</taxon>
        <taxon>Pterygota</taxon>
        <taxon>Neoptera</taxon>
        <taxon>Paraneoptera</taxon>
        <taxon>Hemiptera</taxon>
        <taxon>Heteroptera</taxon>
        <taxon>Panheteroptera</taxon>
        <taxon>Cimicomorpha</taxon>
        <taxon>Miridae</taxon>
        <taxon>Mirini</taxon>
        <taxon>Apolygus</taxon>
    </lineage>
</organism>
<evidence type="ECO:0008006" key="3">
    <source>
        <dbReference type="Google" id="ProtNLM"/>
    </source>
</evidence>